<name>A0ABU9Z5H9_9HYPH</name>
<evidence type="ECO:0000313" key="7">
    <source>
        <dbReference type="Proteomes" id="UP001404845"/>
    </source>
</evidence>
<dbReference type="Proteomes" id="UP001404845">
    <property type="component" value="Unassembled WGS sequence"/>
</dbReference>
<dbReference type="InterPro" id="IPR050090">
    <property type="entry name" value="Tyrosine_recombinase_XerCD"/>
</dbReference>
<keyword evidence="2" id="KW-0229">DNA integration</keyword>
<dbReference type="PANTHER" id="PTHR30349">
    <property type="entry name" value="PHAGE INTEGRASE-RELATED"/>
    <property type="match status" value="1"/>
</dbReference>
<dbReference type="Gene3D" id="1.10.443.10">
    <property type="entry name" value="Intergrase catalytic core"/>
    <property type="match status" value="1"/>
</dbReference>
<evidence type="ECO:0000256" key="1">
    <source>
        <dbReference type="ARBA" id="ARBA00008857"/>
    </source>
</evidence>
<dbReference type="InterPro" id="IPR002104">
    <property type="entry name" value="Integrase_catalytic"/>
</dbReference>
<dbReference type="InterPro" id="IPR010998">
    <property type="entry name" value="Integrase_recombinase_N"/>
</dbReference>
<keyword evidence="7" id="KW-1185">Reference proteome</keyword>
<sequence>MAEAWSEADRAFRAIVEEANGLHTADRASHAATPQHWTDAQLSRIIPQDFGRDERLELRIEEIKQAVSRWGSEERYRRAQLIVNDPVYREDVDTFRKECRVVGACGEKKSYIFINPPLACLSLSILGKAGIKIPEMHGALYLVERVVEAEMLAVLEREARWRDFDFSDLPDCAPDTARPNVAIATNLSLPSLIESYISAGRKPRKTASKLRLVSKYICELGGRNLNADEVSKTLLVELQRLALNIPARLNNEERQQAFPTLAQRTYPPERAKLTPQAIRSWFNLLSGCFNWAVAADLMQANPTKGIKPKVKKTEERRRHPFSEPELSKIFTEGQCAEREGARYWLPVLALYTGARLNELGQLLVVDIKFADVPHIDITNEADDPLVLKRLKNLNSRRKVPIHDHLLKLGFKDFVTSRTGLYLFDELPHPKNADDYEATKAFSQWFGRHLVKIGIKTPGKVFHSFRHTFITQARNSGINPQIISVLAGHESERTLAGHIGSSTTNLYGDNYTLKHLYCEINKISFFDIPSIR</sequence>
<comment type="caution">
    <text evidence="6">The sequence shown here is derived from an EMBL/GenBank/DDBJ whole genome shotgun (WGS) entry which is preliminary data.</text>
</comment>
<dbReference type="InterPro" id="IPR011010">
    <property type="entry name" value="DNA_brk_join_enz"/>
</dbReference>
<protein>
    <submittedName>
        <fullName evidence="6">Site-specific integrase</fullName>
    </submittedName>
</protein>
<evidence type="ECO:0000259" key="5">
    <source>
        <dbReference type="PROSITE" id="PS51898"/>
    </source>
</evidence>
<dbReference type="Gene3D" id="1.10.150.130">
    <property type="match status" value="1"/>
</dbReference>
<dbReference type="Pfam" id="PF00589">
    <property type="entry name" value="Phage_integrase"/>
    <property type="match status" value="1"/>
</dbReference>
<reference evidence="6 7" key="1">
    <citation type="journal article" date="2023" name="PLoS ONE">
        <title>Complete genome assembly of Hawai'i environmental nontuberculous mycobacteria reveals unexpected co-isolation with methylobacteria.</title>
        <authorList>
            <person name="Hendrix J."/>
            <person name="Epperson L.E."/>
            <person name="Tong E.I."/>
            <person name="Chan Y.L."/>
            <person name="Hasan N.A."/>
            <person name="Dawrs S.N."/>
            <person name="Norton G.J."/>
            <person name="Virdi R."/>
            <person name="Crooks J.L."/>
            <person name="Chan E.D."/>
            <person name="Honda J.R."/>
            <person name="Strong M."/>
        </authorList>
    </citation>
    <scope>NUCLEOTIDE SEQUENCE [LARGE SCALE GENOMIC DNA]</scope>
    <source>
        <strain evidence="6 7">NJH_HI01</strain>
    </source>
</reference>
<comment type="similarity">
    <text evidence="1">Belongs to the 'phage' integrase family.</text>
</comment>
<evidence type="ECO:0000313" key="6">
    <source>
        <dbReference type="EMBL" id="MEN3226508.1"/>
    </source>
</evidence>
<accession>A0ABU9Z5H9</accession>
<keyword evidence="4" id="KW-0233">DNA recombination</keyword>
<feature type="domain" description="Tyr recombinase" evidence="5">
    <location>
        <begin position="316"/>
        <end position="520"/>
    </location>
</feature>
<dbReference type="EMBL" id="JAQYXL010000001">
    <property type="protein sequence ID" value="MEN3226508.1"/>
    <property type="molecule type" value="Genomic_DNA"/>
</dbReference>
<dbReference type="RefSeq" id="WP_345970136.1">
    <property type="nucleotide sequence ID" value="NZ_JAQYXL010000001.1"/>
</dbReference>
<keyword evidence="3" id="KW-0238">DNA-binding</keyword>
<dbReference type="PROSITE" id="PS51898">
    <property type="entry name" value="TYR_RECOMBINASE"/>
    <property type="match status" value="1"/>
</dbReference>
<dbReference type="InterPro" id="IPR013762">
    <property type="entry name" value="Integrase-like_cat_sf"/>
</dbReference>
<evidence type="ECO:0000256" key="2">
    <source>
        <dbReference type="ARBA" id="ARBA00022908"/>
    </source>
</evidence>
<organism evidence="6 7">
    <name type="scientific">Methylorubrum rhodesianum</name>
    <dbReference type="NCBI Taxonomy" id="29427"/>
    <lineage>
        <taxon>Bacteria</taxon>
        <taxon>Pseudomonadati</taxon>
        <taxon>Pseudomonadota</taxon>
        <taxon>Alphaproteobacteria</taxon>
        <taxon>Hyphomicrobiales</taxon>
        <taxon>Methylobacteriaceae</taxon>
        <taxon>Methylorubrum</taxon>
    </lineage>
</organism>
<dbReference type="CDD" id="cd01184">
    <property type="entry name" value="INT_C_like_1"/>
    <property type="match status" value="1"/>
</dbReference>
<dbReference type="PANTHER" id="PTHR30349:SF41">
    <property type="entry name" value="INTEGRASE_RECOMBINASE PROTEIN MJ0367-RELATED"/>
    <property type="match status" value="1"/>
</dbReference>
<gene>
    <name evidence="6" type="ORF">PUR21_02295</name>
</gene>
<evidence type="ECO:0000256" key="3">
    <source>
        <dbReference type="ARBA" id="ARBA00023125"/>
    </source>
</evidence>
<proteinExistence type="inferred from homology"/>
<dbReference type="SUPFAM" id="SSF56349">
    <property type="entry name" value="DNA breaking-rejoining enzymes"/>
    <property type="match status" value="1"/>
</dbReference>
<evidence type="ECO:0000256" key="4">
    <source>
        <dbReference type="ARBA" id="ARBA00023172"/>
    </source>
</evidence>